<dbReference type="SUPFAM" id="SSF51445">
    <property type="entry name" value="(Trans)glycosidases"/>
    <property type="match status" value="1"/>
</dbReference>
<sequence length="437" mass="50216">METLTFDLNKKGGKFKILNATNGGPWHKRHTNDQYRSNFDSYKAARIPYSRNHDSGVVGIYGGPFSHDITRIFPNFDADAEDPASYDFACTDESILCTLEAGTKTFFRLGQTIEHQIKKHGIIPPPDFKKWAVICEHIIRHYNEGWAEGYHLDIEYWEIWNEPDLDPDDSANKRTWAGTKAEFFNLYEIAAKHLKNCFPHLKIGGPALAGDEEWAADFLAEMRKRDVPIDFFSWHVYGSTPDKMIKKAERIKALLIKNGYKNAESILNEWNYVKGWTDEFVYTIQMIHGMKGAAFTMACISEAQKCTGIDMLMYYDTRPSAFCGVFDFYTWRPLKGYYPFQWYGMFYDMIAEISCESSIDDIYTLCGVDKNDKVLCVLTHYSDNDAAGAKSVKVDFGRKGKYEIYFLDEKHDAEPVAITDKLELTMVNNSCVMIKEV</sequence>
<dbReference type="InterPro" id="IPR049166">
    <property type="entry name" value="GH39_cat"/>
</dbReference>
<feature type="domain" description="Glycosyl hydrolases family 39 N-terminal catalytic" evidence="4">
    <location>
        <begin position="77"/>
        <end position="240"/>
    </location>
</feature>
<dbReference type="Pfam" id="PF01229">
    <property type="entry name" value="Glyco_hydro_39"/>
    <property type="match status" value="1"/>
</dbReference>
<dbReference type="AlphaFoldDB" id="A0A9D1NHG5"/>
<evidence type="ECO:0000313" key="6">
    <source>
        <dbReference type="Proteomes" id="UP000886743"/>
    </source>
</evidence>
<accession>A0A9D1NHG5</accession>
<keyword evidence="2" id="KW-0378">Hydrolase</keyword>
<name>A0A9D1NHG5_9FIRM</name>
<comment type="similarity">
    <text evidence="1">Belongs to the glycosyl hydrolase 39 family.</text>
</comment>
<evidence type="ECO:0000313" key="5">
    <source>
        <dbReference type="EMBL" id="HIV02901.1"/>
    </source>
</evidence>
<dbReference type="Proteomes" id="UP000886743">
    <property type="component" value="Unassembled WGS sequence"/>
</dbReference>
<evidence type="ECO:0000259" key="4">
    <source>
        <dbReference type="Pfam" id="PF01229"/>
    </source>
</evidence>
<dbReference type="PANTHER" id="PTHR12631">
    <property type="entry name" value="ALPHA-L-IDURONIDASE"/>
    <property type="match status" value="1"/>
</dbReference>
<dbReference type="InterPro" id="IPR051923">
    <property type="entry name" value="Glycosyl_Hydrolase_39"/>
</dbReference>
<evidence type="ECO:0000256" key="1">
    <source>
        <dbReference type="ARBA" id="ARBA00008875"/>
    </source>
</evidence>
<proteinExistence type="inferred from homology"/>
<evidence type="ECO:0000256" key="3">
    <source>
        <dbReference type="ARBA" id="ARBA00023295"/>
    </source>
</evidence>
<dbReference type="InterPro" id="IPR017853">
    <property type="entry name" value="GH"/>
</dbReference>
<reference evidence="5" key="1">
    <citation type="submission" date="2020-10" db="EMBL/GenBank/DDBJ databases">
        <authorList>
            <person name="Gilroy R."/>
        </authorList>
    </citation>
    <scope>NUCLEOTIDE SEQUENCE</scope>
    <source>
        <strain evidence="5">4920</strain>
    </source>
</reference>
<gene>
    <name evidence="5" type="ORF">IAC74_04945</name>
</gene>
<dbReference type="PANTHER" id="PTHR12631:SF10">
    <property type="entry name" value="BETA-XYLOSIDASE-LIKE PROTEIN-RELATED"/>
    <property type="match status" value="1"/>
</dbReference>
<protein>
    <recommendedName>
        <fullName evidence="4">Glycosyl hydrolases family 39 N-terminal catalytic domain-containing protein</fullName>
    </recommendedName>
</protein>
<evidence type="ECO:0000256" key="2">
    <source>
        <dbReference type="ARBA" id="ARBA00022801"/>
    </source>
</evidence>
<keyword evidence="3" id="KW-0326">Glycosidase</keyword>
<reference evidence="5" key="2">
    <citation type="journal article" date="2021" name="PeerJ">
        <title>Extensive microbial diversity within the chicken gut microbiome revealed by metagenomics and culture.</title>
        <authorList>
            <person name="Gilroy R."/>
            <person name="Ravi A."/>
            <person name="Getino M."/>
            <person name="Pursley I."/>
            <person name="Horton D.L."/>
            <person name="Alikhan N.F."/>
            <person name="Baker D."/>
            <person name="Gharbi K."/>
            <person name="Hall N."/>
            <person name="Watson M."/>
            <person name="Adriaenssens E.M."/>
            <person name="Foster-Nyarko E."/>
            <person name="Jarju S."/>
            <person name="Secka A."/>
            <person name="Antonio M."/>
            <person name="Oren A."/>
            <person name="Chaudhuri R.R."/>
            <person name="La Ragione R."/>
            <person name="Hildebrand F."/>
            <person name="Pallen M.J."/>
        </authorList>
    </citation>
    <scope>NUCLEOTIDE SEQUENCE</scope>
    <source>
        <strain evidence="5">4920</strain>
    </source>
</reference>
<comment type="caution">
    <text evidence="5">The sequence shown here is derived from an EMBL/GenBank/DDBJ whole genome shotgun (WGS) entry which is preliminary data.</text>
</comment>
<dbReference type="EMBL" id="DVOF01000142">
    <property type="protein sequence ID" value="HIV02901.1"/>
    <property type="molecule type" value="Genomic_DNA"/>
</dbReference>
<dbReference type="GO" id="GO:0004553">
    <property type="term" value="F:hydrolase activity, hydrolyzing O-glycosyl compounds"/>
    <property type="evidence" value="ECO:0007669"/>
    <property type="project" value="TreeGrafter"/>
</dbReference>
<dbReference type="Gene3D" id="3.20.20.80">
    <property type="entry name" value="Glycosidases"/>
    <property type="match status" value="1"/>
</dbReference>
<organism evidence="5 6">
    <name type="scientific">Candidatus Aphodoplasma excrementigallinarum</name>
    <dbReference type="NCBI Taxonomy" id="2840673"/>
    <lineage>
        <taxon>Bacteria</taxon>
        <taxon>Bacillati</taxon>
        <taxon>Bacillota</taxon>
        <taxon>Clostridia</taxon>
        <taxon>Eubacteriales</taxon>
        <taxon>Candidatus Aphodoplasma</taxon>
    </lineage>
</organism>